<dbReference type="RefSeq" id="XP_014468655.1">
    <property type="nucleotide sequence ID" value="XM_014613169.1"/>
</dbReference>
<feature type="repeat" description="PPR" evidence="1">
    <location>
        <begin position="945"/>
        <end position="979"/>
    </location>
</feature>
<dbReference type="AlphaFoldDB" id="A0A6P3WRC8"/>
<proteinExistence type="predicted"/>
<dbReference type="CTD" id="35100"/>
<evidence type="ECO:0000313" key="3">
    <source>
        <dbReference type="RefSeq" id="XP_014468655.1"/>
    </source>
</evidence>
<name>A0A6P3WRC8_DINQU</name>
<gene>
    <name evidence="3" type="primary">LOC106741326</name>
</gene>
<dbReference type="InterPro" id="IPR011990">
    <property type="entry name" value="TPR-like_helical_dom_sf"/>
</dbReference>
<dbReference type="GO" id="GO:0005634">
    <property type="term" value="C:nucleus"/>
    <property type="evidence" value="ECO:0007669"/>
    <property type="project" value="TreeGrafter"/>
</dbReference>
<dbReference type="PANTHER" id="PTHR46669">
    <property type="entry name" value="LEUCINE-RICH PPR MOTIF-CONTAINING PROTEIN, MITOCHONDRIAL"/>
    <property type="match status" value="1"/>
</dbReference>
<dbReference type="InterPro" id="IPR002885">
    <property type="entry name" value="PPR_rpt"/>
</dbReference>
<dbReference type="GeneID" id="106741326"/>
<keyword evidence="2" id="KW-1185">Reference proteome</keyword>
<dbReference type="Pfam" id="PF01535">
    <property type="entry name" value="PPR"/>
    <property type="match status" value="2"/>
</dbReference>
<dbReference type="Proteomes" id="UP000515204">
    <property type="component" value="Unplaced"/>
</dbReference>
<protein>
    <submittedName>
        <fullName evidence="3">Leucine-rich PPR motif-containing protein, mitochondrial-like</fullName>
    </submittedName>
</protein>
<dbReference type="GO" id="GO:0003730">
    <property type="term" value="F:mRNA 3'-UTR binding"/>
    <property type="evidence" value="ECO:0007669"/>
    <property type="project" value="TreeGrafter"/>
</dbReference>
<reference evidence="3" key="1">
    <citation type="submission" date="2025-08" db="UniProtKB">
        <authorList>
            <consortium name="RefSeq"/>
        </authorList>
    </citation>
    <scope>IDENTIFICATION</scope>
</reference>
<accession>A0A6P3WRC8</accession>
<dbReference type="PROSITE" id="PS51375">
    <property type="entry name" value="PPR"/>
    <property type="match status" value="1"/>
</dbReference>
<dbReference type="OrthoDB" id="767661at2759"/>
<dbReference type="GO" id="GO:0070129">
    <property type="term" value="P:regulation of mitochondrial translation"/>
    <property type="evidence" value="ECO:0007669"/>
    <property type="project" value="TreeGrafter"/>
</dbReference>
<dbReference type="PANTHER" id="PTHR46669:SF1">
    <property type="entry name" value="LEUCINE-RICH PPR MOTIF-CONTAINING PROTEIN, MITOCHONDRIAL"/>
    <property type="match status" value="1"/>
</dbReference>
<sequence>MIEADKMLHLRKYVLTILRNDARSRVVRTLHSTSARKGGYVLRSLHHCYVPPTVQNSRSNYAVCGIRTFSTTVAQSLADDADQKLTSFCDDVKHGQTWSADRLKEIVRLCDESNYQLQPSTGVLLLKCCGNPLSTVELNERQDLADRVWRLAKRNALTLEHYNTLLNVYAENSNSVDPKEFLAEMNVTPNDDTYRLLFNTAVKTGNTEHLQNIMSVMKASNILLGEDTFCSLIQIYMAKGNITEALNMIAFAQDAKLPVDKLYTELACGYAAQGDIPNLVKILNDEPQSNLSLLKIIKSLSVSDNGRHIPVVVNFLSTVSTIKPEINNLITELVRADRIADANALINCIALNDIAHVKSFANNFLTQLIMTNAPVEDIVKFANSFIESGSEPMALTNVAEISLKLSREKQSLVIFTTMQKKGLEIRPHYYWPLLLNAHRNEGEAKIYSLVASMNDMNVEFDFDTFASYVFPYVNTANPIITLQKLKLIGIPGNLLTTPMIHYLLSSYRLEDVMCLYEYALMKLDYRLLMRSLTDVYFAKRDVENCVKVLTTFKSGHKYVSLFLFKLIRNSRPKLPVEEFQSLLEAFEKHQVKFSSRDATFLKHRLDHVNNPADTTDKLYKTIDRMTNKDFQHSLLTTIPHPKYMTTKELACHFVELKSHECGTKTILHRLLEAYYLENNLKRAEEVKKEYDENRYTWTPGMKIILFDLYVKHNKLKEAEKLLLEVQKMSNTFSVDSTKILFFAIALVKTGKTEAAFNIIENFSNVNNWKNMDRSCAKLLNALAESRYKESTKSMLDLLIRKNYCNISTELLRPLVAIPLRQNDIPSAVETFKACMRIHRKLPLAVEVFTALLREKENSHLQDVNKHINEVYDMMALIKSVEVANTIVVIALANLNKMEELRVILQKQRIATNTIMHYVNFAQRTNDVHALLRIVEASENSNNVNQSLLCDTLLTFYSKTGDCTNALALWELMRAKNIEPSKLFKQGFIEFFRSNRATLPAEFESDESEVNVTSN</sequence>
<dbReference type="Gene3D" id="1.25.40.10">
    <property type="entry name" value="Tetratricopeptide repeat domain"/>
    <property type="match status" value="1"/>
</dbReference>
<evidence type="ECO:0000256" key="1">
    <source>
        <dbReference type="PROSITE-ProRule" id="PRU00708"/>
    </source>
</evidence>
<dbReference type="InterPro" id="IPR033490">
    <property type="entry name" value="LRP130"/>
</dbReference>
<organism evidence="2 3">
    <name type="scientific">Dinoponera quadriceps</name>
    <name type="common">South American ant</name>
    <dbReference type="NCBI Taxonomy" id="609295"/>
    <lineage>
        <taxon>Eukaryota</taxon>
        <taxon>Metazoa</taxon>
        <taxon>Ecdysozoa</taxon>
        <taxon>Arthropoda</taxon>
        <taxon>Hexapoda</taxon>
        <taxon>Insecta</taxon>
        <taxon>Pterygota</taxon>
        <taxon>Neoptera</taxon>
        <taxon>Endopterygota</taxon>
        <taxon>Hymenoptera</taxon>
        <taxon>Apocrita</taxon>
        <taxon>Aculeata</taxon>
        <taxon>Formicoidea</taxon>
        <taxon>Formicidae</taxon>
        <taxon>Ponerinae</taxon>
        <taxon>Ponerini</taxon>
        <taxon>Dinoponera</taxon>
    </lineage>
</organism>
<dbReference type="GO" id="GO:0005739">
    <property type="term" value="C:mitochondrion"/>
    <property type="evidence" value="ECO:0007669"/>
    <property type="project" value="TreeGrafter"/>
</dbReference>
<evidence type="ECO:0000313" key="2">
    <source>
        <dbReference type="Proteomes" id="UP000515204"/>
    </source>
</evidence>
<dbReference type="KEGG" id="dqu:106741326"/>